<evidence type="ECO:0000256" key="1">
    <source>
        <dbReference type="ARBA" id="ARBA00001614"/>
    </source>
</evidence>
<proteinExistence type="inferred from homology"/>
<dbReference type="Gene3D" id="2.70.98.10">
    <property type="match status" value="1"/>
</dbReference>
<dbReference type="Proteomes" id="UP000032431">
    <property type="component" value="Chromosome I"/>
</dbReference>
<dbReference type="GO" id="GO:0033499">
    <property type="term" value="P:galactose catabolic process via UDP-galactose, Leloir pathway"/>
    <property type="evidence" value="ECO:0007669"/>
    <property type="project" value="TreeGrafter"/>
</dbReference>
<dbReference type="Pfam" id="PF01263">
    <property type="entry name" value="Aldose_epim"/>
    <property type="match status" value="1"/>
</dbReference>
<comment type="similarity">
    <text evidence="3 8">Belongs to the aldose epimerase family.</text>
</comment>
<gene>
    <name evidence="12" type="primary">GALM</name>
    <name evidence="12" type="ORF">CCDG5_0068</name>
</gene>
<feature type="binding site" evidence="11">
    <location>
        <begin position="81"/>
        <end position="82"/>
    </location>
    <ligand>
        <name>beta-D-galactose</name>
        <dbReference type="ChEBI" id="CHEBI:27667"/>
    </ligand>
</feature>
<dbReference type="NCBIfam" id="NF008277">
    <property type="entry name" value="PRK11055.1"/>
    <property type="match status" value="1"/>
</dbReference>
<dbReference type="PANTHER" id="PTHR10091">
    <property type="entry name" value="ALDOSE-1-EPIMERASE"/>
    <property type="match status" value="1"/>
</dbReference>
<feature type="binding site" evidence="10">
    <location>
        <position position="253"/>
    </location>
    <ligand>
        <name>beta-D-galactose</name>
        <dbReference type="ChEBI" id="CHEBI:27667"/>
    </ligand>
</feature>
<evidence type="ECO:0000313" key="13">
    <source>
        <dbReference type="Proteomes" id="UP000032431"/>
    </source>
</evidence>
<feature type="active site" description="Proton donor" evidence="9">
    <location>
        <position position="181"/>
    </location>
</feature>
<keyword evidence="13" id="KW-1185">Reference proteome</keyword>
<comment type="catalytic activity">
    <reaction evidence="1 8">
        <text>alpha-D-glucose = beta-D-glucose</text>
        <dbReference type="Rhea" id="RHEA:10264"/>
        <dbReference type="ChEBI" id="CHEBI:15903"/>
        <dbReference type="ChEBI" id="CHEBI:17925"/>
        <dbReference type="EC" id="5.1.3.3"/>
    </reaction>
</comment>
<keyword evidence="6 8" id="KW-0413">Isomerase</keyword>
<dbReference type="GO" id="GO:0006006">
    <property type="term" value="P:glucose metabolic process"/>
    <property type="evidence" value="ECO:0007669"/>
    <property type="project" value="TreeGrafter"/>
</dbReference>
<dbReference type="EC" id="5.1.3.3" evidence="4 8"/>
<evidence type="ECO:0000256" key="9">
    <source>
        <dbReference type="PIRSR" id="PIRSR005096-1"/>
    </source>
</evidence>
<dbReference type="PROSITE" id="PS00545">
    <property type="entry name" value="ALDOSE_1_EPIMERASE"/>
    <property type="match status" value="1"/>
</dbReference>
<sequence length="352" mass="39569">MTKITSKPFGKTKDGTPVTLYTFRNKSGCEVSVCSYGGTIVSIKVPDRDGKIDDIVLGYDNIESYESRSYFYGAAIGRCGNRIGLGKFTLNGREYQLNCNDGRNHLHGGIFGFDSKVWDCEVKSNGTDDVLELRYTSPDGEENYPGTLKVKMTYSWSDDNELTLHYEAESDKDTICNLTNHSYFNLAGHKSGNIHPILVKIYAARFTEADNESIPTGKILDVAGTPMDFRDFHAIGERIDDDYYQLNYAGGYDHNWVLDKGHKMGIAAEAWDKNSGRHMTCSTTLPDMQFYCGNFIKGDQKGKDGFVYEKRAGFCFETQFAPDAINKPQFESPVLKAGEKYDETTVYKFDIK</sequence>
<dbReference type="STRING" id="29343.CCDG5_0068"/>
<dbReference type="PATRIC" id="fig|29343.3.peg.75"/>
<evidence type="ECO:0000256" key="4">
    <source>
        <dbReference type="ARBA" id="ARBA00013185"/>
    </source>
</evidence>
<evidence type="ECO:0000256" key="11">
    <source>
        <dbReference type="PIRSR" id="PIRSR005096-3"/>
    </source>
</evidence>
<dbReference type="InterPro" id="IPR008183">
    <property type="entry name" value="Aldose_1/G6P_1-epimerase"/>
</dbReference>
<comment type="pathway">
    <text evidence="2 8">Carbohydrate metabolism; hexose metabolism.</text>
</comment>
<dbReference type="InterPro" id="IPR047215">
    <property type="entry name" value="Galactose_mutarotase-like"/>
</dbReference>
<protein>
    <recommendedName>
        <fullName evidence="5 8">Aldose 1-epimerase</fullName>
        <ecNumber evidence="4 8">5.1.3.3</ecNumber>
    </recommendedName>
</protein>
<reference evidence="13" key="1">
    <citation type="submission" date="2014-07" db="EMBL/GenBank/DDBJ databases">
        <authorList>
            <person name="Wibberg D."/>
        </authorList>
    </citation>
    <scope>NUCLEOTIDE SEQUENCE [LARGE SCALE GENOMIC DNA]</scope>
    <source>
        <strain evidence="13">DG5</strain>
    </source>
</reference>
<feature type="active site" description="Proton acceptor" evidence="9">
    <location>
        <position position="317"/>
    </location>
</feature>
<dbReference type="InterPro" id="IPR011013">
    <property type="entry name" value="Gal_mutarotase_sf_dom"/>
</dbReference>
<dbReference type="AlphaFoldDB" id="A0A078KL70"/>
<name>A0A078KL70_9FIRM</name>
<dbReference type="GO" id="GO:0005737">
    <property type="term" value="C:cytoplasm"/>
    <property type="evidence" value="ECO:0007669"/>
    <property type="project" value="TreeGrafter"/>
</dbReference>
<dbReference type="PANTHER" id="PTHR10091:SF0">
    <property type="entry name" value="GALACTOSE MUTAROTASE"/>
    <property type="match status" value="1"/>
</dbReference>
<dbReference type="OrthoDB" id="9779408at2"/>
<feature type="binding site" evidence="11">
    <location>
        <begin position="181"/>
        <end position="183"/>
    </location>
    <ligand>
        <name>beta-D-galactose</name>
        <dbReference type="ChEBI" id="CHEBI:27667"/>
    </ligand>
</feature>
<dbReference type="InterPro" id="IPR015443">
    <property type="entry name" value="Aldose_1-epimerase"/>
</dbReference>
<dbReference type="EMBL" id="LM995447">
    <property type="protein sequence ID" value="CDZ23218.1"/>
    <property type="molecule type" value="Genomic_DNA"/>
</dbReference>
<evidence type="ECO:0000256" key="3">
    <source>
        <dbReference type="ARBA" id="ARBA00006206"/>
    </source>
</evidence>
<evidence type="ECO:0000256" key="2">
    <source>
        <dbReference type="ARBA" id="ARBA00005028"/>
    </source>
</evidence>
<dbReference type="CDD" id="cd09019">
    <property type="entry name" value="galactose_mutarotase_like"/>
    <property type="match status" value="1"/>
</dbReference>
<evidence type="ECO:0000256" key="5">
    <source>
        <dbReference type="ARBA" id="ARBA00014165"/>
    </source>
</evidence>
<dbReference type="InterPro" id="IPR018052">
    <property type="entry name" value="Ald1_epimerase_CS"/>
</dbReference>
<evidence type="ECO:0000256" key="7">
    <source>
        <dbReference type="ARBA" id="ARBA00023277"/>
    </source>
</evidence>
<organism evidence="12 13">
    <name type="scientific">[Clostridium] cellulosi</name>
    <dbReference type="NCBI Taxonomy" id="29343"/>
    <lineage>
        <taxon>Bacteria</taxon>
        <taxon>Bacillati</taxon>
        <taxon>Bacillota</taxon>
        <taxon>Clostridia</taxon>
        <taxon>Eubacteriales</taxon>
        <taxon>Oscillospiraceae</taxon>
        <taxon>Oscillospiraceae incertae sedis</taxon>
    </lineage>
</organism>
<dbReference type="UniPathway" id="UPA00242"/>
<evidence type="ECO:0000256" key="10">
    <source>
        <dbReference type="PIRSR" id="PIRSR005096-2"/>
    </source>
</evidence>
<dbReference type="SUPFAM" id="SSF74650">
    <property type="entry name" value="Galactose mutarotase-like"/>
    <property type="match status" value="1"/>
</dbReference>
<dbReference type="InterPro" id="IPR014718">
    <property type="entry name" value="GH-type_carb-bd"/>
</dbReference>
<accession>A0A078KL70</accession>
<dbReference type="GO" id="GO:0004034">
    <property type="term" value="F:aldose 1-epimerase activity"/>
    <property type="evidence" value="ECO:0007669"/>
    <property type="project" value="UniProtKB-EC"/>
</dbReference>
<dbReference type="PIRSF" id="PIRSF005096">
    <property type="entry name" value="GALM"/>
    <property type="match status" value="1"/>
</dbReference>
<evidence type="ECO:0000256" key="6">
    <source>
        <dbReference type="ARBA" id="ARBA00023235"/>
    </source>
</evidence>
<dbReference type="GO" id="GO:0030246">
    <property type="term" value="F:carbohydrate binding"/>
    <property type="evidence" value="ECO:0007669"/>
    <property type="project" value="InterPro"/>
</dbReference>
<evidence type="ECO:0000313" key="12">
    <source>
        <dbReference type="EMBL" id="CDZ23218.1"/>
    </source>
</evidence>
<evidence type="ECO:0000256" key="8">
    <source>
        <dbReference type="PIRNR" id="PIRNR005096"/>
    </source>
</evidence>
<dbReference type="HOGENOM" id="CLU_031753_2_0_9"/>
<dbReference type="KEGG" id="ccel:CCDG5_0068"/>
<keyword evidence="7 8" id="KW-0119">Carbohydrate metabolism</keyword>